<sequence>MGILVNDNKVVTFTSETEQLVNTSLDANPNHHKLNDLIVHAVFKRLYSRQGGDGNPLIYALKGQKGFSITIKECGKFNKNISTILDLLMQEKEYEVILTMPSSHKIVERFAKKIARRTSNECILLNNIFTKKTFSEVYADLKSIPLTPKNKKEVIALRRSLEKELHRNPNKIFSMKEVATKDRMFIRPLKINPTHVDKIVQIKGKSILLVDDLLASGTTLMSANNLLKDLKISDNIEAICLLGKLGNK</sequence>
<dbReference type="InterPro" id="IPR000836">
    <property type="entry name" value="PRTase_dom"/>
</dbReference>
<reference evidence="2 3" key="1">
    <citation type="journal article" date="2018" name="Nat. Biotechnol.">
        <title>A standardized bacterial taxonomy based on genome phylogeny substantially revises the tree of life.</title>
        <authorList>
            <person name="Parks D.H."/>
            <person name="Chuvochina M."/>
            <person name="Waite D.W."/>
            <person name="Rinke C."/>
            <person name="Skarshewski A."/>
            <person name="Chaumeil P.A."/>
            <person name="Hugenholtz P."/>
        </authorList>
    </citation>
    <scope>NUCLEOTIDE SEQUENCE [LARGE SCALE GENOMIC DNA]</scope>
    <source>
        <strain evidence="2">UBA9669</strain>
    </source>
</reference>
<name>A0A2N6V6S1_9GAMM</name>
<dbReference type="EMBL" id="DPVE01000091">
    <property type="protein sequence ID" value="HCK29550.1"/>
    <property type="molecule type" value="Genomic_DNA"/>
</dbReference>
<dbReference type="AlphaFoldDB" id="A0A2N6V6S1"/>
<dbReference type="Proteomes" id="UP000263596">
    <property type="component" value="Unassembled WGS sequence"/>
</dbReference>
<dbReference type="Pfam" id="PF00156">
    <property type="entry name" value="Pribosyltran"/>
    <property type="match status" value="1"/>
</dbReference>
<dbReference type="CDD" id="cd06223">
    <property type="entry name" value="PRTases_typeI"/>
    <property type="match status" value="1"/>
</dbReference>
<dbReference type="Gene3D" id="3.40.50.2020">
    <property type="match status" value="1"/>
</dbReference>
<gene>
    <name evidence="2" type="ORF">DHW29_04730</name>
</gene>
<accession>A0A2N6V6S1</accession>
<proteinExistence type="predicted"/>
<feature type="domain" description="Phosphoribosyltransferase" evidence="1">
    <location>
        <begin position="200"/>
        <end position="244"/>
    </location>
</feature>
<dbReference type="InterPro" id="IPR029057">
    <property type="entry name" value="PRTase-like"/>
</dbReference>
<dbReference type="RefSeq" id="WP_017482456.1">
    <property type="nucleotide sequence ID" value="NZ_BKGX01000129.1"/>
</dbReference>
<dbReference type="SUPFAM" id="SSF53271">
    <property type="entry name" value="PRTase-like"/>
    <property type="match status" value="1"/>
</dbReference>
<organism evidence="2 3">
    <name type="scientific">Acinetobacter ursingii</name>
    <dbReference type="NCBI Taxonomy" id="108980"/>
    <lineage>
        <taxon>Bacteria</taxon>
        <taxon>Pseudomonadati</taxon>
        <taxon>Pseudomonadota</taxon>
        <taxon>Gammaproteobacteria</taxon>
        <taxon>Moraxellales</taxon>
        <taxon>Moraxellaceae</taxon>
        <taxon>Acinetobacter</taxon>
    </lineage>
</organism>
<evidence type="ECO:0000313" key="2">
    <source>
        <dbReference type="EMBL" id="HCK29550.1"/>
    </source>
</evidence>
<evidence type="ECO:0000259" key="1">
    <source>
        <dbReference type="Pfam" id="PF00156"/>
    </source>
</evidence>
<comment type="caution">
    <text evidence="2">The sequence shown here is derived from an EMBL/GenBank/DDBJ whole genome shotgun (WGS) entry which is preliminary data.</text>
</comment>
<evidence type="ECO:0000313" key="3">
    <source>
        <dbReference type="Proteomes" id="UP000263596"/>
    </source>
</evidence>
<protein>
    <recommendedName>
        <fullName evidence="1">Phosphoribosyltransferase domain-containing protein</fullName>
    </recommendedName>
</protein>